<protein>
    <submittedName>
        <fullName evidence="1">Uncharacterized protein</fullName>
    </submittedName>
</protein>
<comment type="caution">
    <text evidence="1">The sequence shown here is derived from an EMBL/GenBank/DDBJ whole genome shotgun (WGS) entry which is preliminary data.</text>
</comment>
<keyword evidence="2" id="KW-1185">Reference proteome</keyword>
<name>A0ABX1HGF3_9BACT</name>
<evidence type="ECO:0000313" key="1">
    <source>
        <dbReference type="EMBL" id="NKI88121.1"/>
    </source>
</evidence>
<accession>A0ABX1HGF3</accession>
<reference evidence="1 2" key="1">
    <citation type="submission" date="2020-03" db="EMBL/GenBank/DDBJ databases">
        <title>Genomic Encyclopedia of Type Strains, Phase IV (KMG-V): Genome sequencing to study the core and pangenomes of soil and plant-associated prokaryotes.</title>
        <authorList>
            <person name="Whitman W."/>
        </authorList>
    </citation>
    <scope>NUCLEOTIDE SEQUENCE [LARGE SCALE GENOMIC DNA]</scope>
    <source>
        <strain evidence="1 2">1B</strain>
    </source>
</reference>
<evidence type="ECO:0000313" key="2">
    <source>
        <dbReference type="Proteomes" id="UP000717634"/>
    </source>
</evidence>
<dbReference type="Proteomes" id="UP000717634">
    <property type="component" value="Unassembled WGS sequence"/>
</dbReference>
<sequence>MFPIANTVGNTKVVYKIREPEDSEAKSTKIRAIRDY</sequence>
<gene>
    <name evidence="1" type="ORF">HBN54_000700</name>
</gene>
<dbReference type="EMBL" id="JAAVTK010000001">
    <property type="protein sequence ID" value="NKI88121.1"/>
    <property type="molecule type" value="Genomic_DNA"/>
</dbReference>
<proteinExistence type="predicted"/>
<organism evidence="1 2">
    <name type="scientific">Hymenobacter artigasi</name>
    <dbReference type="NCBI Taxonomy" id="2719616"/>
    <lineage>
        <taxon>Bacteria</taxon>
        <taxon>Pseudomonadati</taxon>
        <taxon>Bacteroidota</taxon>
        <taxon>Cytophagia</taxon>
        <taxon>Cytophagales</taxon>
        <taxon>Hymenobacteraceae</taxon>
        <taxon>Hymenobacter</taxon>
    </lineage>
</organism>